<keyword evidence="4 5" id="KW-0472">Membrane</keyword>
<evidence type="ECO:0000256" key="1">
    <source>
        <dbReference type="ARBA" id="ARBA00004141"/>
    </source>
</evidence>
<organism evidence="6 7">
    <name type="scientific">Caldiarchaeum subterraneum</name>
    <dbReference type="NCBI Taxonomy" id="311458"/>
    <lineage>
        <taxon>Archaea</taxon>
        <taxon>Nitrososphaerota</taxon>
        <taxon>Candidatus Caldarchaeales</taxon>
        <taxon>Candidatus Caldarchaeaceae</taxon>
        <taxon>Candidatus Caldarchaeum</taxon>
    </lineage>
</organism>
<accession>A0A832ZWC1</accession>
<keyword evidence="5" id="KW-0813">Transport</keyword>
<feature type="transmembrane region" description="Helical" evidence="5">
    <location>
        <begin position="88"/>
        <end position="113"/>
    </location>
</feature>
<keyword evidence="3 5" id="KW-1133">Transmembrane helix</keyword>
<dbReference type="GO" id="GO:0009977">
    <property type="term" value="F:proton motive force dependent protein transmembrane transporter activity"/>
    <property type="evidence" value="ECO:0007669"/>
    <property type="project" value="TreeGrafter"/>
</dbReference>
<dbReference type="HAMAP" id="MF_00902">
    <property type="entry name" value="TatC"/>
    <property type="match status" value="1"/>
</dbReference>
<comment type="subunit">
    <text evidence="5">Forms a complex with TatA.</text>
</comment>
<dbReference type="Proteomes" id="UP000608579">
    <property type="component" value="Unassembled WGS sequence"/>
</dbReference>
<keyword evidence="5" id="KW-0811">Translocation</keyword>
<evidence type="ECO:0000256" key="2">
    <source>
        <dbReference type="ARBA" id="ARBA00022692"/>
    </source>
</evidence>
<feature type="transmembrane region" description="Helical" evidence="5">
    <location>
        <begin position="237"/>
        <end position="253"/>
    </location>
</feature>
<comment type="function">
    <text evidence="5">Part of the twin-arginine translocation (Tat) system that transports large folded proteins containing a characteristic twin-arginine motif in their signal peptide across membranes.</text>
</comment>
<keyword evidence="5" id="KW-1003">Cell membrane</keyword>
<gene>
    <name evidence="5" type="primary">tatC</name>
    <name evidence="6" type="ORF">EYH45_05845</name>
</gene>
<comment type="caution">
    <text evidence="6">The sequence shown here is derived from an EMBL/GenBank/DDBJ whole genome shotgun (WGS) entry which is preliminary data.</text>
</comment>
<comment type="subcellular location">
    <subcellularLocation>
        <location evidence="5">Cell membrane</location>
        <topology evidence="5">Multi-pass membrane protein</topology>
    </subcellularLocation>
    <subcellularLocation>
        <location evidence="1">Membrane</location>
        <topology evidence="1">Multi-pass membrane protein</topology>
    </subcellularLocation>
</comment>
<dbReference type="GO" id="GO:0033281">
    <property type="term" value="C:TAT protein transport complex"/>
    <property type="evidence" value="ECO:0007669"/>
    <property type="project" value="UniProtKB-UniRule"/>
</dbReference>
<proteinExistence type="inferred from homology"/>
<evidence type="ECO:0000313" key="6">
    <source>
        <dbReference type="EMBL" id="HIQ30070.1"/>
    </source>
</evidence>
<dbReference type="GO" id="GO:0043953">
    <property type="term" value="P:protein transport by the Tat complex"/>
    <property type="evidence" value="ECO:0007669"/>
    <property type="project" value="UniProtKB-UniRule"/>
</dbReference>
<dbReference type="PRINTS" id="PR01840">
    <property type="entry name" value="TATCFAMILY"/>
</dbReference>
<sequence length="301" mass="33880">MTQDKDKEMSFTEHLIELKQRFKTVMISLVVTTIFWLGFPADPQKFISDPTGDYKPLVSNVLEFVKNYMISGEDARIILAKPTAGLEIIFIAALFMGIITSFPIIAYEIYAYIDPALYPHERRLLYGFIGSFVALFIIGSLFGFFIAAPIVFNAMIIFAKFAELDLFLNAIEFYSLIFTTVLMVGVVFTAPAVFVMLVRLGLLSTHVFRRNRMYIYAGLYILIAIITPDGWLVGNSVLFLPLVILLESAVYVARRYERKRELEEIESSSSGPAVTVMSCKYCGSSMAEDDVFCPSCGRAQQ</sequence>
<name>A0A832ZWC1_CALS0</name>
<dbReference type="EMBL" id="DQVM01000112">
    <property type="protein sequence ID" value="HIQ30070.1"/>
    <property type="molecule type" value="Genomic_DNA"/>
</dbReference>
<evidence type="ECO:0000256" key="4">
    <source>
        <dbReference type="ARBA" id="ARBA00023136"/>
    </source>
</evidence>
<evidence type="ECO:0000256" key="3">
    <source>
        <dbReference type="ARBA" id="ARBA00022989"/>
    </source>
</evidence>
<feature type="transmembrane region" description="Helical" evidence="5">
    <location>
        <begin position="21"/>
        <end position="39"/>
    </location>
</feature>
<protein>
    <recommendedName>
        <fullName evidence="5">Sec-independent protein translocase protein TatC</fullName>
    </recommendedName>
</protein>
<evidence type="ECO:0000256" key="5">
    <source>
        <dbReference type="HAMAP-Rule" id="MF_00902"/>
    </source>
</evidence>
<feature type="transmembrane region" description="Helical" evidence="5">
    <location>
        <begin position="173"/>
        <end position="202"/>
    </location>
</feature>
<dbReference type="GO" id="GO:0065002">
    <property type="term" value="P:intracellular protein transmembrane transport"/>
    <property type="evidence" value="ECO:0007669"/>
    <property type="project" value="TreeGrafter"/>
</dbReference>
<dbReference type="InterPro" id="IPR002033">
    <property type="entry name" value="TatC"/>
</dbReference>
<dbReference type="AlphaFoldDB" id="A0A832ZWC1"/>
<dbReference type="Pfam" id="PF00902">
    <property type="entry name" value="TatC"/>
    <property type="match status" value="1"/>
</dbReference>
<evidence type="ECO:0000313" key="7">
    <source>
        <dbReference type="Proteomes" id="UP000608579"/>
    </source>
</evidence>
<dbReference type="PANTHER" id="PTHR30371:SF0">
    <property type="entry name" value="SEC-INDEPENDENT PROTEIN TRANSLOCASE PROTEIN TATC, CHLOROPLASTIC-RELATED"/>
    <property type="match status" value="1"/>
</dbReference>
<keyword evidence="5" id="KW-0653">Protein transport</keyword>
<reference evidence="6" key="1">
    <citation type="journal article" date="2020" name="ISME J.">
        <title>Gammaproteobacteria mediating utilization of methyl-, sulfur- and petroleum organic compounds in deep ocean hydrothermal plumes.</title>
        <authorList>
            <person name="Zhou Z."/>
            <person name="Liu Y."/>
            <person name="Pan J."/>
            <person name="Cron B.R."/>
            <person name="Toner B.M."/>
            <person name="Anantharaman K."/>
            <person name="Breier J.A."/>
            <person name="Dick G.J."/>
            <person name="Li M."/>
        </authorList>
    </citation>
    <scope>NUCLEOTIDE SEQUENCE</scope>
    <source>
        <strain evidence="6">SZUA-1515</strain>
    </source>
</reference>
<feature type="transmembrane region" description="Helical" evidence="5">
    <location>
        <begin position="214"/>
        <end position="231"/>
    </location>
</feature>
<comment type="similarity">
    <text evidence="5">Belongs to the TatC family.</text>
</comment>
<dbReference type="PANTHER" id="PTHR30371">
    <property type="entry name" value="SEC-INDEPENDENT PROTEIN TRANSLOCASE PROTEIN TATC"/>
    <property type="match status" value="1"/>
</dbReference>
<keyword evidence="2 5" id="KW-0812">Transmembrane</keyword>
<feature type="transmembrane region" description="Helical" evidence="5">
    <location>
        <begin position="125"/>
        <end position="158"/>
    </location>
</feature>